<dbReference type="EMBL" id="MSFI01000001">
    <property type="protein sequence ID" value="OMP68686.1"/>
    <property type="molecule type" value="Genomic_DNA"/>
</dbReference>
<name>A0A1V2ACG0_9BACI</name>
<reference evidence="1 2" key="1">
    <citation type="submission" date="2016-12" db="EMBL/GenBank/DDBJ databases">
        <title>Domibacillus sp. SAB 38T whole genome sequencing.</title>
        <authorList>
            <person name="Verma A."/>
            <person name="Ojha A.K."/>
            <person name="Krishnamurthi S."/>
        </authorList>
    </citation>
    <scope>NUCLEOTIDE SEQUENCE [LARGE SCALE GENOMIC DNA]</scope>
    <source>
        <strain evidence="1 2">SAB 38</strain>
    </source>
</reference>
<dbReference type="Proteomes" id="UP000188613">
    <property type="component" value="Unassembled WGS sequence"/>
</dbReference>
<dbReference type="RefSeq" id="WP_076763192.1">
    <property type="nucleotide sequence ID" value="NZ_MSFI01000001.1"/>
</dbReference>
<sequence>MHKDFGAQEHDIYNRIIYTSFTCQIPVRVEVQAFNESTFYGIVQSLNSFRGRLELEGGSYCIKDIVSLSLDWDAAALKFDYRNQILKLPLCGSVVFFLSSFHPSMSTALVKVRQSST</sequence>
<comment type="caution">
    <text evidence="1">The sequence shown here is derived from an EMBL/GenBank/DDBJ whole genome shotgun (WGS) entry which is preliminary data.</text>
</comment>
<proteinExistence type="predicted"/>
<evidence type="ECO:0000313" key="2">
    <source>
        <dbReference type="Proteomes" id="UP000188613"/>
    </source>
</evidence>
<gene>
    <name evidence="1" type="ORF">BTO28_01150</name>
</gene>
<dbReference type="AlphaFoldDB" id="A0A1V2ACG0"/>
<keyword evidence="2" id="KW-1185">Reference proteome</keyword>
<organism evidence="1 2">
    <name type="scientific">Domibacillus epiphyticus</name>
    <dbReference type="NCBI Taxonomy" id="1714355"/>
    <lineage>
        <taxon>Bacteria</taxon>
        <taxon>Bacillati</taxon>
        <taxon>Bacillota</taxon>
        <taxon>Bacilli</taxon>
        <taxon>Bacillales</taxon>
        <taxon>Bacillaceae</taxon>
        <taxon>Domibacillus</taxon>
    </lineage>
</organism>
<accession>A0A1V2ACG0</accession>
<evidence type="ECO:0000313" key="1">
    <source>
        <dbReference type="EMBL" id="OMP68686.1"/>
    </source>
</evidence>
<protein>
    <submittedName>
        <fullName evidence="1">Uncharacterized protein</fullName>
    </submittedName>
</protein>